<dbReference type="SUPFAM" id="SSF52047">
    <property type="entry name" value="RNI-like"/>
    <property type="match status" value="1"/>
</dbReference>
<proteinExistence type="predicted"/>
<dbReference type="Gene3D" id="3.80.10.10">
    <property type="entry name" value="Ribonuclease Inhibitor"/>
    <property type="match status" value="1"/>
</dbReference>
<sequence length="253" mass="29198">MLDHAIHWLQSVPVETFRFWQPPMDPGVDVALRETFYSALFQRPTKELKISYDEVEEPEEPIFYPFSMISLDIDGETLTPPTLVRFADVLPHSPALTHLRITRLHGGLYTSCECAKSLARLFDKLALSAVTSLEFHECRFLRTLGWRRLQRKLQRISLHRLSLANCHFERRKLLQVIQAIHDNNTIREMDLVGNNLCKATLTDLLNCNLHRTVSLQTIHMDSSSLYTVDEAEMHALAKERGVTLLVIDDVEDY</sequence>
<gene>
    <name evidence="2" type="primary">Aste57867_616</name>
    <name evidence="1" type="ORF">As57867_000615</name>
    <name evidence="2" type="ORF">ASTE57867_616</name>
</gene>
<organism evidence="2 3">
    <name type="scientific">Aphanomyces stellatus</name>
    <dbReference type="NCBI Taxonomy" id="120398"/>
    <lineage>
        <taxon>Eukaryota</taxon>
        <taxon>Sar</taxon>
        <taxon>Stramenopiles</taxon>
        <taxon>Oomycota</taxon>
        <taxon>Saprolegniomycetes</taxon>
        <taxon>Saprolegniales</taxon>
        <taxon>Verrucalvaceae</taxon>
        <taxon>Aphanomyces</taxon>
    </lineage>
</organism>
<dbReference type="OrthoDB" id="81717at2759"/>
<accession>A0A485K5Q7</accession>
<keyword evidence="3" id="KW-1185">Reference proteome</keyword>
<reference evidence="2 3" key="1">
    <citation type="submission" date="2019-03" db="EMBL/GenBank/DDBJ databases">
        <authorList>
            <person name="Gaulin E."/>
            <person name="Dumas B."/>
        </authorList>
    </citation>
    <scope>NUCLEOTIDE SEQUENCE [LARGE SCALE GENOMIC DNA]</scope>
    <source>
        <strain evidence="2">CBS 568.67</strain>
    </source>
</reference>
<name>A0A485K5Q7_9STRA</name>
<reference evidence="1" key="2">
    <citation type="submission" date="2019-06" db="EMBL/GenBank/DDBJ databases">
        <title>Genomics analysis of Aphanomyces spp. identifies a new class of oomycete effector associated with host adaptation.</title>
        <authorList>
            <person name="Gaulin E."/>
        </authorList>
    </citation>
    <scope>NUCLEOTIDE SEQUENCE</scope>
    <source>
        <strain evidence="1">CBS 578.67</strain>
    </source>
</reference>
<dbReference type="InterPro" id="IPR032675">
    <property type="entry name" value="LRR_dom_sf"/>
</dbReference>
<evidence type="ECO:0000313" key="2">
    <source>
        <dbReference type="EMBL" id="VFT77841.1"/>
    </source>
</evidence>
<evidence type="ECO:0000313" key="1">
    <source>
        <dbReference type="EMBL" id="KAF0720037.1"/>
    </source>
</evidence>
<dbReference type="AlphaFoldDB" id="A0A485K5Q7"/>
<dbReference type="Proteomes" id="UP000332933">
    <property type="component" value="Unassembled WGS sequence"/>
</dbReference>
<dbReference type="EMBL" id="CAADRA010000035">
    <property type="protein sequence ID" value="VFT77841.1"/>
    <property type="molecule type" value="Genomic_DNA"/>
</dbReference>
<evidence type="ECO:0000313" key="3">
    <source>
        <dbReference type="Proteomes" id="UP000332933"/>
    </source>
</evidence>
<dbReference type="EMBL" id="VJMH01000035">
    <property type="protein sequence ID" value="KAF0720037.1"/>
    <property type="molecule type" value="Genomic_DNA"/>
</dbReference>
<protein>
    <submittedName>
        <fullName evidence="2">Aste57867_616 protein</fullName>
    </submittedName>
</protein>